<keyword evidence="3 5" id="KW-1133">Transmembrane helix</keyword>
<accession>A0A2G8L6C4</accession>
<feature type="transmembrane region" description="Helical" evidence="5">
    <location>
        <begin position="190"/>
        <end position="211"/>
    </location>
</feature>
<reference evidence="6 7" key="1">
    <citation type="journal article" date="2017" name="PLoS Biol.">
        <title>The sea cucumber genome provides insights into morphological evolution and visceral regeneration.</title>
        <authorList>
            <person name="Zhang X."/>
            <person name="Sun L."/>
            <person name="Yuan J."/>
            <person name="Sun Y."/>
            <person name="Gao Y."/>
            <person name="Zhang L."/>
            <person name="Li S."/>
            <person name="Dai H."/>
            <person name="Hamel J.F."/>
            <person name="Liu C."/>
            <person name="Yu Y."/>
            <person name="Liu S."/>
            <person name="Lin W."/>
            <person name="Guo K."/>
            <person name="Jin S."/>
            <person name="Xu P."/>
            <person name="Storey K.B."/>
            <person name="Huan P."/>
            <person name="Zhang T."/>
            <person name="Zhou Y."/>
            <person name="Zhang J."/>
            <person name="Lin C."/>
            <person name="Li X."/>
            <person name="Xing L."/>
            <person name="Huo D."/>
            <person name="Sun M."/>
            <person name="Wang L."/>
            <person name="Mercier A."/>
            <person name="Li F."/>
            <person name="Yang H."/>
            <person name="Xiang J."/>
        </authorList>
    </citation>
    <scope>NUCLEOTIDE SEQUENCE [LARGE SCALE GENOMIC DNA]</scope>
    <source>
        <strain evidence="6">Shaxun</strain>
        <tissue evidence="6">Muscle</tissue>
    </source>
</reference>
<dbReference type="AlphaFoldDB" id="A0A2G8L6C4"/>
<dbReference type="OrthoDB" id="430821at2759"/>
<sequence>MPHNTVNRLNLRHLLSKNVNVNYPEAYGRICRCYHSHSDGTEFELHPNTFNSPEKTRKFVKKLRSKQRALLLTEIQTLNQELNQDDQNMLLPPSRAQLRLVALNNAVPFVGFGFLDNAIMIIAGDYIDWRLGALFGISTLAAAGLGNLISDLAGVVLAGYVDAFAAKFGIPSPNLSLEQYDMRGSKIASALGRCIGIALGCLLGMFPLFFLKTESKEETDSTEEHQE</sequence>
<evidence type="ECO:0000313" key="6">
    <source>
        <dbReference type="EMBL" id="PIK55817.1"/>
    </source>
</evidence>
<evidence type="ECO:0000256" key="4">
    <source>
        <dbReference type="ARBA" id="ARBA00023136"/>
    </source>
</evidence>
<dbReference type="GO" id="GO:0016020">
    <property type="term" value="C:membrane"/>
    <property type="evidence" value="ECO:0007669"/>
    <property type="project" value="UniProtKB-SubCell"/>
</dbReference>
<name>A0A2G8L6C4_STIJA</name>
<dbReference type="STRING" id="307972.A0A2G8L6C4"/>
<feature type="transmembrane region" description="Helical" evidence="5">
    <location>
        <begin position="100"/>
        <end position="123"/>
    </location>
</feature>
<evidence type="ECO:0000256" key="1">
    <source>
        <dbReference type="ARBA" id="ARBA00004141"/>
    </source>
</evidence>
<gene>
    <name evidence="6" type="ORF">BSL78_07305</name>
</gene>
<evidence type="ECO:0000256" key="3">
    <source>
        <dbReference type="ARBA" id="ARBA00022989"/>
    </source>
</evidence>
<dbReference type="GO" id="GO:0005739">
    <property type="term" value="C:mitochondrion"/>
    <property type="evidence" value="ECO:0007669"/>
    <property type="project" value="TreeGrafter"/>
</dbReference>
<comment type="caution">
    <text evidence="6">The sequence shown here is derived from an EMBL/GenBank/DDBJ whole genome shotgun (WGS) entry which is preliminary data.</text>
</comment>
<comment type="subcellular location">
    <subcellularLocation>
        <location evidence="1">Membrane</location>
        <topology evidence="1">Multi-pass membrane protein</topology>
    </subcellularLocation>
</comment>
<protein>
    <submittedName>
        <fullName evidence="6">Putative transmembrane protein</fullName>
    </submittedName>
</protein>
<evidence type="ECO:0000256" key="5">
    <source>
        <dbReference type="SAM" id="Phobius"/>
    </source>
</evidence>
<proteinExistence type="predicted"/>
<dbReference type="PANTHER" id="PTHR21706:SF15">
    <property type="entry name" value="TRANSMEMBRANE PROTEIN 65"/>
    <property type="match status" value="1"/>
</dbReference>
<organism evidence="6 7">
    <name type="scientific">Stichopus japonicus</name>
    <name type="common">Sea cucumber</name>
    <dbReference type="NCBI Taxonomy" id="307972"/>
    <lineage>
        <taxon>Eukaryota</taxon>
        <taxon>Metazoa</taxon>
        <taxon>Echinodermata</taxon>
        <taxon>Eleutherozoa</taxon>
        <taxon>Echinozoa</taxon>
        <taxon>Holothuroidea</taxon>
        <taxon>Aspidochirotacea</taxon>
        <taxon>Aspidochirotida</taxon>
        <taxon>Stichopodidae</taxon>
        <taxon>Apostichopus</taxon>
    </lineage>
</organism>
<dbReference type="Proteomes" id="UP000230750">
    <property type="component" value="Unassembled WGS sequence"/>
</dbReference>
<dbReference type="EMBL" id="MRZV01000200">
    <property type="protein sequence ID" value="PIK55817.1"/>
    <property type="molecule type" value="Genomic_DNA"/>
</dbReference>
<keyword evidence="2 5" id="KW-0812">Transmembrane</keyword>
<keyword evidence="4 5" id="KW-0472">Membrane</keyword>
<dbReference type="InterPro" id="IPR019537">
    <property type="entry name" value="TMEM65"/>
</dbReference>
<dbReference type="PANTHER" id="PTHR21706">
    <property type="entry name" value="TRANSMEMBRANE PROTEIN 65"/>
    <property type="match status" value="1"/>
</dbReference>
<evidence type="ECO:0000256" key="2">
    <source>
        <dbReference type="ARBA" id="ARBA00022692"/>
    </source>
</evidence>
<evidence type="ECO:0000313" key="7">
    <source>
        <dbReference type="Proteomes" id="UP000230750"/>
    </source>
</evidence>
<dbReference type="Pfam" id="PF10507">
    <property type="entry name" value="TMEM65"/>
    <property type="match status" value="1"/>
</dbReference>
<keyword evidence="7" id="KW-1185">Reference proteome</keyword>